<evidence type="ECO:0000313" key="1">
    <source>
        <dbReference type="EMBL" id="KAG6108188.1"/>
    </source>
</evidence>
<reference evidence="1 2" key="1">
    <citation type="journal article" date="2020" name="bioRxiv">
        <title>Whole genome comparisons of ergot fungi reveals the divergence and evolution of species within the genus Claviceps are the result of varying mechanisms driving genome evolution and host range expansion.</title>
        <authorList>
            <person name="Wyka S.A."/>
            <person name="Mondo S.J."/>
            <person name="Liu M."/>
            <person name="Dettman J."/>
            <person name="Nalam V."/>
            <person name="Broders K.D."/>
        </authorList>
    </citation>
    <scope>NUCLEOTIDE SEQUENCE [LARGE SCALE GENOMIC DNA]</scope>
    <source>
        <strain evidence="1 2">LM576</strain>
    </source>
</reference>
<dbReference type="Proteomes" id="UP000732380">
    <property type="component" value="Unassembled WGS sequence"/>
</dbReference>
<organism evidence="1 2">
    <name type="scientific">Claviceps humidiphila</name>
    <dbReference type="NCBI Taxonomy" id="1294629"/>
    <lineage>
        <taxon>Eukaryota</taxon>
        <taxon>Fungi</taxon>
        <taxon>Dikarya</taxon>
        <taxon>Ascomycota</taxon>
        <taxon>Pezizomycotina</taxon>
        <taxon>Sordariomycetes</taxon>
        <taxon>Hypocreomycetidae</taxon>
        <taxon>Hypocreales</taxon>
        <taxon>Clavicipitaceae</taxon>
        <taxon>Claviceps</taxon>
    </lineage>
</organism>
<sequence length="70" mass="8220">MSDSSLPAANQYDYEYRFAHGQPTRTGYLSKNLEGCSLQDWRNLKDHQVTRRASEQLMYAFKALLFTERN</sequence>
<gene>
    <name evidence="1" type="ORF">E4U13_006572</name>
</gene>
<dbReference type="EMBL" id="SRQM01000585">
    <property type="protein sequence ID" value="KAG6108188.1"/>
    <property type="molecule type" value="Genomic_DNA"/>
</dbReference>
<evidence type="ECO:0000313" key="2">
    <source>
        <dbReference type="Proteomes" id="UP000732380"/>
    </source>
</evidence>
<dbReference type="AlphaFoldDB" id="A0A9P7PWE3"/>
<proteinExistence type="predicted"/>
<name>A0A9P7PWE3_9HYPO</name>
<comment type="caution">
    <text evidence="1">The sequence shown here is derived from an EMBL/GenBank/DDBJ whole genome shotgun (WGS) entry which is preliminary data.</text>
</comment>
<keyword evidence="2" id="KW-1185">Reference proteome</keyword>
<accession>A0A9P7PWE3</accession>
<protein>
    <submittedName>
        <fullName evidence="1">Uncharacterized protein</fullName>
    </submittedName>
</protein>